<dbReference type="OrthoDB" id="1809393at2"/>
<proteinExistence type="predicted"/>
<dbReference type="InterPro" id="IPR023385">
    <property type="entry name" value="YopX-like_C"/>
</dbReference>
<reference evidence="2 3" key="1">
    <citation type="submission" date="2017-11" db="EMBL/GenBank/DDBJ databases">
        <title>Bacillus camelliae sp. nov., isolated from pu'er tea.</title>
        <authorList>
            <person name="Niu L."/>
        </authorList>
    </citation>
    <scope>NUCLEOTIDE SEQUENCE [LARGE SCALE GENOMIC DNA]</scope>
    <source>
        <strain evidence="2 3">7578-1</strain>
    </source>
</reference>
<dbReference type="Proteomes" id="UP000233440">
    <property type="component" value="Unassembled WGS sequence"/>
</dbReference>
<dbReference type="InterPro" id="IPR010024">
    <property type="entry name" value="CHP16711"/>
</dbReference>
<keyword evidence="3" id="KW-1185">Reference proteome</keyword>
<accession>A0A2N3LDI3</accession>
<dbReference type="AlphaFoldDB" id="A0A2N3LDI3"/>
<dbReference type="NCBIfam" id="TIGR01671">
    <property type="entry name" value="phage_TIGR01671"/>
    <property type="match status" value="1"/>
</dbReference>
<evidence type="ECO:0000313" key="3">
    <source>
        <dbReference type="Proteomes" id="UP000233440"/>
    </source>
</evidence>
<feature type="domain" description="YopX protein" evidence="1">
    <location>
        <begin position="4"/>
        <end position="145"/>
    </location>
</feature>
<evidence type="ECO:0000313" key="2">
    <source>
        <dbReference type="EMBL" id="PKR82584.1"/>
    </source>
</evidence>
<sequence>MRMKFRVWDKTKKCWLDYDEIFIDQEGEVFLIEERNWAYQSLMHKENITDKVEVVQYTGLKDKNDKEIYEGDIVKTHNQNNVVKYEYGSFMIVGLHDDKYERNYSRFYDYLIDSTIPNEAGSRFDGVTTTLEVTGNIYENPSLLEDSK</sequence>
<dbReference type="Gene3D" id="2.30.30.290">
    <property type="entry name" value="YopX-like domains"/>
    <property type="match status" value="1"/>
</dbReference>
<organism evidence="2 3">
    <name type="scientific">Heyndrickxia camelliae</name>
    <dbReference type="NCBI Taxonomy" id="1707093"/>
    <lineage>
        <taxon>Bacteria</taxon>
        <taxon>Bacillati</taxon>
        <taxon>Bacillota</taxon>
        <taxon>Bacilli</taxon>
        <taxon>Bacillales</taxon>
        <taxon>Bacillaceae</taxon>
        <taxon>Heyndrickxia</taxon>
    </lineage>
</organism>
<dbReference type="InterPro" id="IPR019096">
    <property type="entry name" value="YopX_protein"/>
</dbReference>
<comment type="caution">
    <text evidence="2">The sequence shown here is derived from an EMBL/GenBank/DDBJ whole genome shotgun (WGS) entry which is preliminary data.</text>
</comment>
<protein>
    <recommendedName>
        <fullName evidence="1">YopX protein domain-containing protein</fullName>
    </recommendedName>
</protein>
<evidence type="ECO:0000259" key="1">
    <source>
        <dbReference type="Pfam" id="PF09643"/>
    </source>
</evidence>
<dbReference type="SUPFAM" id="SSF159006">
    <property type="entry name" value="YopX-like"/>
    <property type="match status" value="1"/>
</dbReference>
<gene>
    <name evidence="2" type="ORF">CWO92_23665</name>
</gene>
<dbReference type="EMBL" id="PIQO01000036">
    <property type="protein sequence ID" value="PKR82584.1"/>
    <property type="molecule type" value="Genomic_DNA"/>
</dbReference>
<name>A0A2N3LDI3_9BACI</name>
<dbReference type="Pfam" id="PF09643">
    <property type="entry name" value="YopX"/>
    <property type="match status" value="1"/>
</dbReference>